<reference evidence="13 14" key="1">
    <citation type="journal article" date="2007" name="Science">
        <title>Sea anemone genome reveals ancestral eumetazoan gene repertoire and genomic organization.</title>
        <authorList>
            <person name="Putnam N.H."/>
            <person name="Srivastava M."/>
            <person name="Hellsten U."/>
            <person name="Dirks B."/>
            <person name="Chapman J."/>
            <person name="Salamov A."/>
            <person name="Terry A."/>
            <person name="Shapiro H."/>
            <person name="Lindquist E."/>
            <person name="Kapitonov V.V."/>
            <person name="Jurka J."/>
            <person name="Genikhovich G."/>
            <person name="Grigoriev I.V."/>
            <person name="Lucas S.M."/>
            <person name="Steele R.E."/>
            <person name="Finnerty J.R."/>
            <person name="Technau U."/>
            <person name="Martindale M.Q."/>
            <person name="Rokhsar D.S."/>
        </authorList>
    </citation>
    <scope>NUCLEOTIDE SEQUENCE [LARGE SCALE GENOMIC DNA]</scope>
    <source>
        <strain evidence="14">CH2 X CH6</strain>
    </source>
</reference>
<evidence type="ECO:0000256" key="3">
    <source>
        <dbReference type="ARBA" id="ARBA00022454"/>
    </source>
</evidence>
<protein>
    <recommendedName>
        <fullName evidence="2 12">Kinetochore protein Spc24</fullName>
    </recommendedName>
</protein>
<comment type="function">
    <text evidence="11">Acts as a component of the essential kinetochore-associated NDC80 complex, which is required for chromosome segregation and spindle checkpoint activity. Required for kinetochore integrity and the organization of stable microtubule binding sites in the outer plate of the kinetochore. The NDC80 complex synergistically enhances the affinity of the SKA1 complex for microtubules and may allow the NDC80 complex to track depolymerizing microtubules.</text>
</comment>
<evidence type="ECO:0000256" key="1">
    <source>
        <dbReference type="ARBA" id="ARBA00007804"/>
    </source>
</evidence>
<dbReference type="Pfam" id="PF08286">
    <property type="entry name" value="Spc24"/>
    <property type="match status" value="1"/>
</dbReference>
<evidence type="ECO:0000256" key="5">
    <source>
        <dbReference type="ARBA" id="ARBA00022776"/>
    </source>
</evidence>
<dbReference type="PANTHER" id="PTHR22142:SF2">
    <property type="entry name" value="KINETOCHORE PROTEIN SPC24"/>
    <property type="match status" value="1"/>
</dbReference>
<evidence type="ECO:0000313" key="14">
    <source>
        <dbReference type="Proteomes" id="UP000001593"/>
    </source>
</evidence>
<evidence type="ECO:0000256" key="10">
    <source>
        <dbReference type="ARBA" id="ARBA00023328"/>
    </source>
</evidence>
<dbReference type="OMA" id="DQLWDFV"/>
<keyword evidence="4 12" id="KW-0132">Cell division</keyword>
<dbReference type="InParanoid" id="A7SSW9"/>
<keyword evidence="7" id="KW-0175">Coiled coil</keyword>
<name>A7SSW9_NEMVE</name>
<comment type="similarity">
    <text evidence="1 12">Belongs to the SPC24 family.</text>
</comment>
<evidence type="ECO:0000256" key="12">
    <source>
        <dbReference type="RuleBase" id="RU368011"/>
    </source>
</evidence>
<dbReference type="STRING" id="45351.A7SSW9"/>
<keyword evidence="8 12" id="KW-0539">Nucleus</keyword>
<dbReference type="GO" id="GO:0007059">
    <property type="term" value="P:chromosome segregation"/>
    <property type="evidence" value="ECO:0000318"/>
    <property type="project" value="GO_Central"/>
</dbReference>
<evidence type="ECO:0000256" key="4">
    <source>
        <dbReference type="ARBA" id="ARBA00022618"/>
    </source>
</evidence>
<dbReference type="eggNOG" id="ENOG502S9ZW">
    <property type="taxonomic scope" value="Eukaryota"/>
</dbReference>
<evidence type="ECO:0000313" key="13">
    <source>
        <dbReference type="EMBL" id="EDO33212.1"/>
    </source>
</evidence>
<comment type="subunit">
    <text evidence="12">Component of the NDC80 complex.</text>
</comment>
<dbReference type="GO" id="GO:0005634">
    <property type="term" value="C:nucleus"/>
    <property type="evidence" value="ECO:0007669"/>
    <property type="project" value="UniProtKB-SubCell"/>
</dbReference>
<dbReference type="EMBL" id="DS469784">
    <property type="protein sequence ID" value="EDO33212.1"/>
    <property type="molecule type" value="Genomic_DNA"/>
</dbReference>
<sequence length="191" mass="22014">MSNPNLNLINEITTILASNDDAEAVENAAVELNEVIHYRKLEQEEIFNSIRQLTAKTESDSEKLLKLDGTSQNRTIGELKTATKKLSSEIKGIETEIKLVEHGIGERKKMLEEKRKEQESETSELLPKTKYNFKLYTNISHIRWNYESEDDHIAGFIACLKNVKPFDLNAKQNSEYFIANYLWDMIETSID</sequence>
<evidence type="ECO:0000256" key="2">
    <source>
        <dbReference type="ARBA" id="ARBA00013690"/>
    </source>
</evidence>
<dbReference type="AlphaFoldDB" id="A7SSW9"/>
<accession>A7SSW9</accession>
<dbReference type="Gene3D" id="3.30.160.570">
    <property type="entry name" value="Ncd80 complex, Spc24 subunit"/>
    <property type="match status" value="1"/>
</dbReference>
<dbReference type="GO" id="GO:0051301">
    <property type="term" value="P:cell division"/>
    <property type="evidence" value="ECO:0007669"/>
    <property type="project" value="UniProtKB-UniRule"/>
</dbReference>
<dbReference type="InterPro" id="IPR013252">
    <property type="entry name" value="Ndc80_Spc24"/>
</dbReference>
<dbReference type="PhylomeDB" id="A7SSW9"/>
<evidence type="ECO:0000256" key="9">
    <source>
        <dbReference type="ARBA" id="ARBA00023306"/>
    </source>
</evidence>
<dbReference type="PANTHER" id="PTHR22142">
    <property type="match status" value="1"/>
</dbReference>
<keyword evidence="6 12" id="KW-0995">Kinetochore</keyword>
<keyword evidence="14" id="KW-1185">Reference proteome</keyword>
<keyword evidence="3 12" id="KW-0158">Chromosome</keyword>
<evidence type="ECO:0000256" key="7">
    <source>
        <dbReference type="ARBA" id="ARBA00023054"/>
    </source>
</evidence>
<keyword evidence="9 12" id="KW-0131">Cell cycle</keyword>
<keyword evidence="10 12" id="KW-0137">Centromere</keyword>
<dbReference type="Proteomes" id="UP000001593">
    <property type="component" value="Unassembled WGS sequence"/>
</dbReference>
<organism evidence="13 14">
    <name type="scientific">Nematostella vectensis</name>
    <name type="common">Starlet sea anemone</name>
    <dbReference type="NCBI Taxonomy" id="45351"/>
    <lineage>
        <taxon>Eukaryota</taxon>
        <taxon>Metazoa</taxon>
        <taxon>Cnidaria</taxon>
        <taxon>Anthozoa</taxon>
        <taxon>Hexacorallia</taxon>
        <taxon>Actiniaria</taxon>
        <taxon>Edwardsiidae</taxon>
        <taxon>Nematostella</taxon>
    </lineage>
</organism>
<gene>
    <name evidence="13" type="ORF">NEMVEDRAFT_v1g247216</name>
</gene>
<evidence type="ECO:0000256" key="11">
    <source>
        <dbReference type="ARBA" id="ARBA00045419"/>
    </source>
</evidence>
<proteinExistence type="inferred from homology"/>
<dbReference type="GO" id="GO:0031262">
    <property type="term" value="C:Ndc80 complex"/>
    <property type="evidence" value="ECO:0000318"/>
    <property type="project" value="GO_Central"/>
</dbReference>
<evidence type="ECO:0000256" key="6">
    <source>
        <dbReference type="ARBA" id="ARBA00022838"/>
    </source>
</evidence>
<keyword evidence="5 12" id="KW-0498">Mitosis</keyword>
<dbReference type="HOGENOM" id="CLU_1423070_0_0_1"/>
<comment type="subcellular location">
    <subcellularLocation>
        <location evidence="12">Nucleus</location>
    </subcellularLocation>
    <subcellularLocation>
        <location evidence="12">Chromosome</location>
        <location evidence="12">Centromere</location>
        <location evidence="12">Kinetochore</location>
    </subcellularLocation>
</comment>
<evidence type="ECO:0000256" key="8">
    <source>
        <dbReference type="ARBA" id="ARBA00023242"/>
    </source>
</evidence>